<accession>A0A0M4L500</accession>
<dbReference type="Gene3D" id="3.30.300.130">
    <property type="entry name" value="Fe-S cluster assembly (FSCA)"/>
    <property type="match status" value="1"/>
</dbReference>
<name>A0A0M4L500_9GAMM</name>
<dbReference type="EMBL" id="CP006911">
    <property type="protein sequence ID" value="ALE01663.1"/>
    <property type="molecule type" value="Genomic_DNA"/>
</dbReference>
<dbReference type="Proteomes" id="UP000068905">
    <property type="component" value="Chromosome"/>
</dbReference>
<dbReference type="STRING" id="1125411.W908_03070"/>
<dbReference type="PANTHER" id="PTHR11178:SF51">
    <property type="entry name" value="FE_S BIOGENESIS PROTEIN NFUA"/>
    <property type="match status" value="1"/>
</dbReference>
<dbReference type="KEGG" id="tsn:W908_03070"/>
<dbReference type="Gene3D" id="2.60.300.12">
    <property type="entry name" value="HesB-like domain"/>
    <property type="match status" value="1"/>
</dbReference>
<dbReference type="OrthoDB" id="9785450at2"/>
<keyword evidence="4 5" id="KW-0411">Iron-sulfur</keyword>
<dbReference type="GO" id="GO:0016226">
    <property type="term" value="P:iron-sulfur cluster assembly"/>
    <property type="evidence" value="ECO:0007669"/>
    <property type="project" value="UniProtKB-UniRule"/>
</dbReference>
<dbReference type="InterPro" id="IPR017726">
    <property type="entry name" value="Fe/S_biogenesis_protein_NfuA"/>
</dbReference>
<evidence type="ECO:0000313" key="7">
    <source>
        <dbReference type="EMBL" id="ALE01663.1"/>
    </source>
</evidence>
<feature type="binding site" evidence="5">
    <location>
        <position position="153"/>
    </location>
    <ligand>
        <name>[4Fe-4S] cluster</name>
        <dbReference type="ChEBI" id="CHEBI:49883"/>
    </ligand>
</feature>
<comment type="cofactor">
    <cofactor evidence="5">
        <name>[4Fe-4S] cluster</name>
        <dbReference type="ChEBI" id="CHEBI:49883"/>
    </cofactor>
    <text evidence="5">Binds 1 [4Fe-4S] cluster per subunit. The cluster is presumably bound at the interface of two monomers.</text>
</comment>
<dbReference type="InterPro" id="IPR035903">
    <property type="entry name" value="HesB-like_dom_sf"/>
</dbReference>
<gene>
    <name evidence="5" type="primary">nfuA</name>
    <name evidence="7" type="ORF">W908_03070</name>
</gene>
<dbReference type="InterPro" id="IPR001075">
    <property type="entry name" value="NIF_FeS_clus_asmbl_NifU_C"/>
</dbReference>
<comment type="subunit">
    <text evidence="5">Homodimer.</text>
</comment>
<keyword evidence="3 5" id="KW-0408">Iron</keyword>
<evidence type="ECO:0000259" key="6">
    <source>
        <dbReference type="Pfam" id="PF01106"/>
    </source>
</evidence>
<keyword evidence="1 5" id="KW-0004">4Fe-4S</keyword>
<protein>
    <recommendedName>
        <fullName evidence="5">Fe/S biogenesis protein NfuA</fullName>
    </recommendedName>
</protein>
<evidence type="ECO:0000256" key="2">
    <source>
        <dbReference type="ARBA" id="ARBA00022723"/>
    </source>
</evidence>
<dbReference type="GO" id="GO:0051539">
    <property type="term" value="F:4 iron, 4 sulfur cluster binding"/>
    <property type="evidence" value="ECO:0007669"/>
    <property type="project" value="UniProtKB-UniRule"/>
</dbReference>
<dbReference type="RefSeq" id="WP_020024488.1">
    <property type="nucleotide sequence ID" value="NZ_CP006911.1"/>
</dbReference>
<reference evidence="7 8" key="1">
    <citation type="journal article" date="2015" name="Genome Announc.">
        <title>Genome Sequence of 'Candidatus Thioglobus singularis' Strain PS1, a Mixotroph from the SUP05 Clade of Marine Gammaproteobacteria.</title>
        <authorList>
            <person name="Marshall K.T."/>
            <person name="Morris R.M."/>
        </authorList>
    </citation>
    <scope>NUCLEOTIDE SEQUENCE [LARGE SCALE GENOMIC DNA]</scope>
    <source>
        <strain evidence="7 8">PS1</strain>
    </source>
</reference>
<dbReference type="PATRIC" id="fig|1125411.7.peg.599"/>
<dbReference type="PANTHER" id="PTHR11178">
    <property type="entry name" value="IRON-SULFUR CLUSTER SCAFFOLD PROTEIN NFU-RELATED"/>
    <property type="match status" value="1"/>
</dbReference>
<dbReference type="GO" id="GO:0005506">
    <property type="term" value="F:iron ion binding"/>
    <property type="evidence" value="ECO:0007669"/>
    <property type="project" value="InterPro"/>
</dbReference>
<dbReference type="SUPFAM" id="SSF117916">
    <property type="entry name" value="Fe-S cluster assembly (FSCA) domain-like"/>
    <property type="match status" value="1"/>
</dbReference>
<keyword evidence="8" id="KW-1185">Reference proteome</keyword>
<feature type="domain" description="NIF system FeS cluster assembly NifU C-terminal" evidence="6">
    <location>
        <begin position="117"/>
        <end position="178"/>
    </location>
</feature>
<keyword evidence="2 5" id="KW-0479">Metal-binding</keyword>
<sequence length="192" mass="21046">MFSITEEAEVYVADLFEQQDEKDLGLKVDVEKAGTPVATVTFNFCIKSDLPDSYQEFPFIGFSAFIDESNNQYLSDSHVALKIDGTNKKLTITAPNAKGEAPKDDAPLEEKVLFTIVTEVNPSLSSHGGFVDLVEITKKNEVVLNFGGGCQGCSSVNMTLKDGVEKQLKTLYPEISAVLDATDHSYKENAYM</sequence>
<evidence type="ECO:0000256" key="1">
    <source>
        <dbReference type="ARBA" id="ARBA00022485"/>
    </source>
</evidence>
<feature type="binding site" evidence="5">
    <location>
        <position position="150"/>
    </location>
    <ligand>
        <name>[4Fe-4S] cluster</name>
        <dbReference type="ChEBI" id="CHEBI:49883"/>
    </ligand>
</feature>
<evidence type="ECO:0000256" key="4">
    <source>
        <dbReference type="ARBA" id="ARBA00023014"/>
    </source>
</evidence>
<comment type="similarity">
    <text evidence="5">Belongs to the NfuA family.</text>
</comment>
<dbReference type="Pfam" id="PF01106">
    <property type="entry name" value="NifU"/>
    <property type="match status" value="1"/>
</dbReference>
<dbReference type="SUPFAM" id="SSF89360">
    <property type="entry name" value="HesB-like domain"/>
    <property type="match status" value="1"/>
</dbReference>
<evidence type="ECO:0000256" key="5">
    <source>
        <dbReference type="HAMAP-Rule" id="MF_01637"/>
    </source>
</evidence>
<organism evidence="7 8">
    <name type="scientific">Candidatus Pseudothioglobus singularis PS1</name>
    <dbReference type="NCBI Taxonomy" id="1125411"/>
    <lineage>
        <taxon>Bacteria</taxon>
        <taxon>Pseudomonadati</taxon>
        <taxon>Pseudomonadota</taxon>
        <taxon>Gammaproteobacteria</taxon>
        <taxon>Candidatus Pseudothioglobaceae</taxon>
        <taxon>Candidatus Pseudothioglobus</taxon>
    </lineage>
</organism>
<comment type="function">
    <text evidence="5">Involved in iron-sulfur cluster biogenesis. Binds a 4Fe-4S cluster, can transfer this cluster to apoproteins, and thereby intervenes in the maturation of Fe/S proteins. Could also act as a scaffold/chaperone for damaged Fe/S proteins.</text>
</comment>
<dbReference type="HAMAP" id="MF_01637">
    <property type="entry name" value="Fe_S_biogen_NfuA"/>
    <property type="match status" value="1"/>
</dbReference>
<proteinExistence type="inferred from homology"/>
<dbReference type="AlphaFoldDB" id="A0A0M4L500"/>
<evidence type="ECO:0000313" key="8">
    <source>
        <dbReference type="Proteomes" id="UP000068905"/>
    </source>
</evidence>
<evidence type="ECO:0000256" key="3">
    <source>
        <dbReference type="ARBA" id="ARBA00023004"/>
    </source>
</evidence>
<dbReference type="GO" id="GO:0051604">
    <property type="term" value="P:protein maturation"/>
    <property type="evidence" value="ECO:0007669"/>
    <property type="project" value="UniProtKB-UniRule"/>
</dbReference>
<dbReference type="InterPro" id="IPR034904">
    <property type="entry name" value="FSCA_dom_sf"/>
</dbReference>